<feature type="transmembrane region" description="Helical" evidence="1">
    <location>
        <begin position="156"/>
        <end position="172"/>
    </location>
</feature>
<evidence type="ECO:0000313" key="4">
    <source>
        <dbReference type="Proteomes" id="UP000243180"/>
    </source>
</evidence>
<dbReference type="OrthoDB" id="5295396at2"/>
<dbReference type="GO" id="GO:0016020">
    <property type="term" value="C:membrane"/>
    <property type="evidence" value="ECO:0007669"/>
    <property type="project" value="InterPro"/>
</dbReference>
<dbReference type="EMBL" id="AP014879">
    <property type="protein sequence ID" value="BAV33636.1"/>
    <property type="molecule type" value="Genomic_DNA"/>
</dbReference>
<proteinExistence type="predicted"/>
<keyword evidence="1" id="KW-1133">Transmembrane helix</keyword>
<feature type="domain" description="EamA" evidence="2">
    <location>
        <begin position="154"/>
        <end position="285"/>
    </location>
</feature>
<dbReference type="PANTHER" id="PTHR22911">
    <property type="entry name" value="ACYL-MALONYL CONDENSING ENZYME-RELATED"/>
    <property type="match status" value="1"/>
</dbReference>
<gene>
    <name evidence="3" type="ORF">SCL_1325</name>
</gene>
<feature type="transmembrane region" description="Helical" evidence="1">
    <location>
        <begin position="269"/>
        <end position="286"/>
    </location>
</feature>
<evidence type="ECO:0000313" key="3">
    <source>
        <dbReference type="EMBL" id="BAV33636.1"/>
    </source>
</evidence>
<dbReference type="RefSeq" id="WP_096360468.1">
    <property type="nucleotide sequence ID" value="NZ_AP014879.1"/>
</dbReference>
<feature type="transmembrane region" description="Helical" evidence="1">
    <location>
        <begin position="9"/>
        <end position="27"/>
    </location>
</feature>
<keyword evidence="1" id="KW-0812">Transmembrane</keyword>
<dbReference type="Pfam" id="PF00892">
    <property type="entry name" value="EamA"/>
    <property type="match status" value="2"/>
</dbReference>
<name>A0A1B4XFR3_9GAMM</name>
<feature type="domain" description="EamA" evidence="2">
    <location>
        <begin position="13"/>
        <end position="140"/>
    </location>
</feature>
<feature type="transmembrane region" description="Helical" evidence="1">
    <location>
        <begin position="210"/>
        <end position="232"/>
    </location>
</feature>
<dbReference type="KEGG" id="slim:SCL_1325"/>
<evidence type="ECO:0000256" key="1">
    <source>
        <dbReference type="SAM" id="Phobius"/>
    </source>
</evidence>
<dbReference type="Proteomes" id="UP000243180">
    <property type="component" value="Chromosome"/>
</dbReference>
<evidence type="ECO:0000259" key="2">
    <source>
        <dbReference type="Pfam" id="PF00892"/>
    </source>
</evidence>
<organism evidence="3 4">
    <name type="scientific">Sulfuricaulis limicola</name>
    <dbReference type="NCBI Taxonomy" id="1620215"/>
    <lineage>
        <taxon>Bacteria</taxon>
        <taxon>Pseudomonadati</taxon>
        <taxon>Pseudomonadota</taxon>
        <taxon>Gammaproteobacteria</taxon>
        <taxon>Acidiferrobacterales</taxon>
        <taxon>Acidiferrobacteraceae</taxon>
        <taxon>Sulfuricaulis</taxon>
    </lineage>
</organism>
<feature type="transmembrane region" description="Helical" evidence="1">
    <location>
        <begin position="39"/>
        <end position="59"/>
    </location>
</feature>
<keyword evidence="1" id="KW-0472">Membrane</keyword>
<feature type="transmembrane region" description="Helical" evidence="1">
    <location>
        <begin position="244"/>
        <end position="263"/>
    </location>
</feature>
<sequence>MSSSDTRRFYPVAALLTGASMWGVIWYPMRLLEGGGLGGIWLTLTLYGAAFAVTLPFTLKSLPEFTRYPGWLALLMVTAGWTNIAFVEAVLEGNILRVLLLFYLSPLWATLMAWAILREHITRMGYASLAIAMAGALLMLWNPVLGAPWPQGKADWMALTAGFAFALSNTVTRRLHDVSIEAKVLSVWAGVSILALVMIALFSLPMPQPSLSIFTGAVALGVFGILLMTLLVQYGVTHMPVHRSAVLALIELVAGAIAQQLLTDEVVTVREWIGGGLIVLGAYLSARASSPKDY</sequence>
<dbReference type="InParanoid" id="A0A1B4XFR3"/>
<feature type="transmembrane region" description="Helical" evidence="1">
    <location>
        <begin position="124"/>
        <end position="144"/>
    </location>
</feature>
<dbReference type="InterPro" id="IPR037185">
    <property type="entry name" value="EmrE-like"/>
</dbReference>
<feature type="transmembrane region" description="Helical" evidence="1">
    <location>
        <begin position="184"/>
        <end position="204"/>
    </location>
</feature>
<dbReference type="FunCoup" id="A0A1B4XFR3">
    <property type="interactions" value="96"/>
</dbReference>
<dbReference type="AlphaFoldDB" id="A0A1B4XFR3"/>
<dbReference type="SUPFAM" id="SSF103481">
    <property type="entry name" value="Multidrug resistance efflux transporter EmrE"/>
    <property type="match status" value="2"/>
</dbReference>
<feature type="transmembrane region" description="Helical" evidence="1">
    <location>
        <begin position="95"/>
        <end position="117"/>
    </location>
</feature>
<feature type="transmembrane region" description="Helical" evidence="1">
    <location>
        <begin position="71"/>
        <end position="89"/>
    </location>
</feature>
<keyword evidence="4" id="KW-1185">Reference proteome</keyword>
<accession>A0A1B4XFR3</accession>
<dbReference type="PANTHER" id="PTHR22911:SF79">
    <property type="entry name" value="MOBA-LIKE NTP TRANSFERASE DOMAIN-CONTAINING PROTEIN"/>
    <property type="match status" value="1"/>
</dbReference>
<dbReference type="InterPro" id="IPR000620">
    <property type="entry name" value="EamA_dom"/>
</dbReference>
<reference evidence="3 4" key="1">
    <citation type="submission" date="2015-05" db="EMBL/GenBank/DDBJ databases">
        <title>Complete genome sequence of a sulfur-oxidizing gammaproteobacterium strain HA5.</title>
        <authorList>
            <person name="Miura A."/>
            <person name="Kojima H."/>
            <person name="Fukui M."/>
        </authorList>
    </citation>
    <scope>NUCLEOTIDE SEQUENCE [LARGE SCALE GENOMIC DNA]</scope>
    <source>
        <strain evidence="3 4">HA5</strain>
    </source>
</reference>
<protein>
    <recommendedName>
        <fullName evidence="2">EamA domain-containing protein</fullName>
    </recommendedName>
</protein>